<dbReference type="OrthoDB" id="3971665at2759"/>
<name>A0A1L0AY49_9ASCO</name>
<accession>A0A1L0AY49</accession>
<keyword evidence="3" id="KW-1185">Reference proteome</keyword>
<keyword evidence="1" id="KW-0732">Signal</keyword>
<feature type="signal peptide" evidence="1">
    <location>
        <begin position="1"/>
        <end position="21"/>
    </location>
</feature>
<feature type="chain" id="PRO_5012250431" evidence="1">
    <location>
        <begin position="22"/>
        <end position="363"/>
    </location>
</feature>
<evidence type="ECO:0000313" key="2">
    <source>
        <dbReference type="EMBL" id="SGZ39008.1"/>
    </source>
</evidence>
<reference evidence="3" key="1">
    <citation type="submission" date="2016-11" db="EMBL/GenBank/DDBJ databases">
        <authorList>
            <person name="Guldener U."/>
        </authorList>
    </citation>
    <scope>NUCLEOTIDE SEQUENCE [LARGE SCALE GENOMIC DNA]</scope>
</reference>
<dbReference type="EMBL" id="FQNF01000015">
    <property type="protein sequence ID" value="SGZ39008.1"/>
    <property type="molecule type" value="Genomic_DNA"/>
</dbReference>
<proteinExistence type="predicted"/>
<dbReference type="Proteomes" id="UP000183365">
    <property type="component" value="Unassembled WGS sequence"/>
</dbReference>
<dbReference type="AlphaFoldDB" id="A0A1L0AY49"/>
<sequence length="363" mass="40454">MQITLLSALFASTTILNLVAAAPIASSDVILTSEDSIALFEKMFNVSSISSDFPSFSVLDDDADEFFSFYQNELAVRNQYLADYDVSTTAVDRQALAWDMANMFFTGTGALEGCVFHPGADFNHKMALCGINLTGMLFGLTSMMVKLADAGWFELNPANMKTMLSTIGFNVVDNDYAAFGTMSNIDSLREKLPFVFEHIDAFRETETFAGFSKLNIQVDVETFDNSVDEHSFYDWVFKVSTGMGIGSTHGLELTLTANQYLFRMMANSRYVNLPTKVVKNIFKLLKTEYPLIKKGQIAEFIFTVISTASQHSAEYATRMLTLFSKLSEEDHSSQCSTRRYGFGIKDPKQNNISVMNIKGHVNC</sequence>
<evidence type="ECO:0000256" key="1">
    <source>
        <dbReference type="SAM" id="SignalP"/>
    </source>
</evidence>
<organism evidence="2 3">
    <name type="scientific">Hanseniaspora guilliermondii</name>
    <dbReference type="NCBI Taxonomy" id="56406"/>
    <lineage>
        <taxon>Eukaryota</taxon>
        <taxon>Fungi</taxon>
        <taxon>Dikarya</taxon>
        <taxon>Ascomycota</taxon>
        <taxon>Saccharomycotina</taxon>
        <taxon>Saccharomycetes</taxon>
        <taxon>Saccharomycodales</taxon>
        <taxon>Saccharomycodaceae</taxon>
        <taxon>Hanseniaspora</taxon>
    </lineage>
</organism>
<protein>
    <submittedName>
        <fullName evidence="2">Uncharacterized protein</fullName>
    </submittedName>
</protein>
<evidence type="ECO:0000313" key="3">
    <source>
        <dbReference type="Proteomes" id="UP000183365"/>
    </source>
</evidence>
<dbReference type="VEuPathDB" id="FungiDB:HGUI_01208"/>
<gene>
    <name evidence="2" type="ORF">HGUI_01208</name>
</gene>